<evidence type="ECO:0000256" key="1">
    <source>
        <dbReference type="SAM" id="Phobius"/>
    </source>
</evidence>
<keyword evidence="1" id="KW-0472">Membrane</keyword>
<keyword evidence="3" id="KW-1185">Reference proteome</keyword>
<dbReference type="EMBL" id="JAGKQM010000016">
    <property type="protein sequence ID" value="KAH0874142.1"/>
    <property type="molecule type" value="Genomic_DNA"/>
</dbReference>
<dbReference type="Proteomes" id="UP000824890">
    <property type="component" value="Unassembled WGS sequence"/>
</dbReference>
<name>A0ABQ7Z1R8_BRANA</name>
<feature type="transmembrane region" description="Helical" evidence="1">
    <location>
        <begin position="90"/>
        <end position="109"/>
    </location>
</feature>
<feature type="transmembrane region" description="Helical" evidence="1">
    <location>
        <begin position="60"/>
        <end position="84"/>
    </location>
</feature>
<proteinExistence type="predicted"/>
<reference evidence="2 3" key="1">
    <citation type="submission" date="2021-05" db="EMBL/GenBank/DDBJ databases">
        <title>Genome Assembly of Synthetic Allotetraploid Brassica napus Reveals Homoeologous Exchanges between Subgenomes.</title>
        <authorList>
            <person name="Davis J.T."/>
        </authorList>
    </citation>
    <scope>NUCLEOTIDE SEQUENCE [LARGE SCALE GENOMIC DNA]</scope>
    <source>
        <strain evidence="3">cv. Da-Ae</strain>
        <tissue evidence="2">Seedling</tissue>
    </source>
</reference>
<keyword evidence="1" id="KW-1133">Transmembrane helix</keyword>
<accession>A0ABQ7Z1R8</accession>
<evidence type="ECO:0000313" key="2">
    <source>
        <dbReference type="EMBL" id="KAH0874142.1"/>
    </source>
</evidence>
<organism evidence="2 3">
    <name type="scientific">Brassica napus</name>
    <name type="common">Rape</name>
    <dbReference type="NCBI Taxonomy" id="3708"/>
    <lineage>
        <taxon>Eukaryota</taxon>
        <taxon>Viridiplantae</taxon>
        <taxon>Streptophyta</taxon>
        <taxon>Embryophyta</taxon>
        <taxon>Tracheophyta</taxon>
        <taxon>Spermatophyta</taxon>
        <taxon>Magnoliopsida</taxon>
        <taxon>eudicotyledons</taxon>
        <taxon>Gunneridae</taxon>
        <taxon>Pentapetalae</taxon>
        <taxon>rosids</taxon>
        <taxon>malvids</taxon>
        <taxon>Brassicales</taxon>
        <taxon>Brassicaceae</taxon>
        <taxon>Brassiceae</taxon>
        <taxon>Brassica</taxon>
    </lineage>
</organism>
<keyword evidence="1" id="KW-0812">Transmembrane</keyword>
<evidence type="ECO:0000313" key="3">
    <source>
        <dbReference type="Proteomes" id="UP000824890"/>
    </source>
</evidence>
<protein>
    <submittedName>
        <fullName evidence="2">Uncharacterized protein</fullName>
    </submittedName>
</protein>
<comment type="caution">
    <text evidence="2">The sequence shown here is derived from an EMBL/GenBank/DDBJ whole genome shotgun (WGS) entry which is preliminary data.</text>
</comment>
<gene>
    <name evidence="2" type="ORF">HID58_071504</name>
</gene>
<sequence>MSVMMPSFSSNFRTGACTTVSKSLPSVLLLLSVAMDDFLVKRQDMWKRSLRFILRMTSGVVYSIVMHILIITAFTLLTFQIFYTRGGFDVVLFFHVIGPSVLYLVFGLLEIAVRASFKDQMCVTFFGHISHMVGSMFLLTTRDNRMRLSVRSASCYNWSNPEEARESLKESSVEQSSKWLQSASTEVEQGKWSAGGVMTPRKQATQIGKRELRLNAGDAFTAGCPQNPKENIYNNLGTTQKRRLTGVRHDEAQMQNFILT</sequence>